<protein>
    <submittedName>
        <fullName evidence="1">Uncharacterized protein</fullName>
    </submittedName>
</protein>
<gene>
    <name evidence="1" type="ORF">Salat_1691900</name>
</gene>
<accession>A0AAE2CJZ2</accession>
<reference evidence="1" key="2">
    <citation type="journal article" date="2024" name="Plant">
        <title>Genomic evolution and insights into agronomic trait innovations of Sesamum species.</title>
        <authorList>
            <person name="Miao H."/>
            <person name="Wang L."/>
            <person name="Qu L."/>
            <person name="Liu H."/>
            <person name="Sun Y."/>
            <person name="Le M."/>
            <person name="Wang Q."/>
            <person name="Wei S."/>
            <person name="Zheng Y."/>
            <person name="Lin W."/>
            <person name="Duan Y."/>
            <person name="Cao H."/>
            <person name="Xiong S."/>
            <person name="Wang X."/>
            <person name="Wei L."/>
            <person name="Li C."/>
            <person name="Ma Q."/>
            <person name="Ju M."/>
            <person name="Zhao R."/>
            <person name="Li G."/>
            <person name="Mu C."/>
            <person name="Tian Q."/>
            <person name="Mei H."/>
            <person name="Zhang T."/>
            <person name="Gao T."/>
            <person name="Zhang H."/>
        </authorList>
    </citation>
    <scope>NUCLEOTIDE SEQUENCE</scope>
    <source>
        <strain evidence="1">3651</strain>
    </source>
</reference>
<dbReference type="Proteomes" id="UP001293254">
    <property type="component" value="Unassembled WGS sequence"/>
</dbReference>
<reference evidence="1" key="1">
    <citation type="submission" date="2020-06" db="EMBL/GenBank/DDBJ databases">
        <authorList>
            <person name="Li T."/>
            <person name="Hu X."/>
            <person name="Zhang T."/>
            <person name="Song X."/>
            <person name="Zhang H."/>
            <person name="Dai N."/>
            <person name="Sheng W."/>
            <person name="Hou X."/>
            <person name="Wei L."/>
        </authorList>
    </citation>
    <scope>NUCLEOTIDE SEQUENCE</scope>
    <source>
        <strain evidence="1">3651</strain>
        <tissue evidence="1">Leaf</tissue>
    </source>
</reference>
<organism evidence="1 2">
    <name type="scientific">Sesamum alatum</name>
    <dbReference type="NCBI Taxonomy" id="300844"/>
    <lineage>
        <taxon>Eukaryota</taxon>
        <taxon>Viridiplantae</taxon>
        <taxon>Streptophyta</taxon>
        <taxon>Embryophyta</taxon>
        <taxon>Tracheophyta</taxon>
        <taxon>Spermatophyta</taxon>
        <taxon>Magnoliopsida</taxon>
        <taxon>eudicotyledons</taxon>
        <taxon>Gunneridae</taxon>
        <taxon>Pentapetalae</taxon>
        <taxon>asterids</taxon>
        <taxon>lamiids</taxon>
        <taxon>Lamiales</taxon>
        <taxon>Pedaliaceae</taxon>
        <taxon>Sesamum</taxon>
    </lineage>
</organism>
<proteinExistence type="predicted"/>
<name>A0AAE2CJZ2_9LAMI</name>
<evidence type="ECO:0000313" key="1">
    <source>
        <dbReference type="EMBL" id="KAK4424983.1"/>
    </source>
</evidence>
<evidence type="ECO:0000313" key="2">
    <source>
        <dbReference type="Proteomes" id="UP001293254"/>
    </source>
</evidence>
<dbReference type="EMBL" id="JACGWO010000006">
    <property type="protein sequence ID" value="KAK4424983.1"/>
    <property type="molecule type" value="Genomic_DNA"/>
</dbReference>
<keyword evidence="2" id="KW-1185">Reference proteome</keyword>
<comment type="caution">
    <text evidence="1">The sequence shown here is derived from an EMBL/GenBank/DDBJ whole genome shotgun (WGS) entry which is preliminary data.</text>
</comment>
<dbReference type="AlphaFoldDB" id="A0AAE2CJZ2"/>
<sequence>MRRRRKNKVGPKPFANKRNNGIMLLSDGLMTLDRRDDDYLQARRAVLNSYHLSGGHSLRQKMKSSLRGLWQGVGTAVRARVGVRVYRFTVRCPWSGGGVLVFRCFIPDVKCIH</sequence>